<feature type="region of interest" description="Disordered" evidence="17">
    <location>
        <begin position="242"/>
        <end position="294"/>
    </location>
</feature>
<dbReference type="SUPFAM" id="SSF57903">
    <property type="entry name" value="FYVE/PHD zinc finger"/>
    <property type="match status" value="3"/>
</dbReference>
<dbReference type="PANTHER" id="PTHR10694">
    <property type="entry name" value="LYSINE-SPECIFIC DEMETHYLASE"/>
    <property type="match status" value="1"/>
</dbReference>
<dbReference type="SMART" id="SM00249">
    <property type="entry name" value="PHD"/>
    <property type="match status" value="3"/>
</dbReference>
<dbReference type="SMART" id="SM01014">
    <property type="entry name" value="ARID"/>
    <property type="match status" value="1"/>
</dbReference>
<comment type="catalytic activity">
    <reaction evidence="14">
        <text>N(6),N(6),N(6)-trimethyl-L-lysyl(4)-[histone H3] + 3 2-oxoglutarate + 3 O2 = L-lysyl(4)-[histone H3] + 3 formaldehyde + 3 succinate + 3 CO2</text>
        <dbReference type="Rhea" id="RHEA:60208"/>
        <dbReference type="Rhea" id="RHEA-COMP:15537"/>
        <dbReference type="Rhea" id="RHEA-COMP:15547"/>
        <dbReference type="ChEBI" id="CHEBI:15379"/>
        <dbReference type="ChEBI" id="CHEBI:16526"/>
        <dbReference type="ChEBI" id="CHEBI:16810"/>
        <dbReference type="ChEBI" id="CHEBI:16842"/>
        <dbReference type="ChEBI" id="CHEBI:29969"/>
        <dbReference type="ChEBI" id="CHEBI:30031"/>
        <dbReference type="ChEBI" id="CHEBI:61961"/>
        <dbReference type="EC" id="1.14.11.67"/>
    </reaction>
</comment>
<evidence type="ECO:0000256" key="2">
    <source>
        <dbReference type="ARBA" id="ARBA00004123"/>
    </source>
</evidence>
<keyword evidence="23" id="KW-1185">Reference proteome</keyword>
<dbReference type="CDD" id="cd16864">
    <property type="entry name" value="ARID_JARID"/>
    <property type="match status" value="1"/>
</dbReference>
<dbReference type="EMBL" id="NCKU01002114">
    <property type="protein sequence ID" value="RWS10381.1"/>
    <property type="molecule type" value="Genomic_DNA"/>
</dbReference>
<feature type="domain" description="JmjN" evidence="20">
    <location>
        <begin position="48"/>
        <end position="90"/>
    </location>
</feature>
<keyword evidence="22" id="KW-0808">Transferase</keyword>
<accession>A0A443R533</accession>
<dbReference type="GO" id="GO:0008168">
    <property type="term" value="F:methyltransferase activity"/>
    <property type="evidence" value="ECO:0007669"/>
    <property type="project" value="UniProtKB-KW"/>
</dbReference>
<comment type="cofactor">
    <cofactor evidence="1">
        <name>Fe(2+)</name>
        <dbReference type="ChEBI" id="CHEBI:29033"/>
    </cofactor>
</comment>
<evidence type="ECO:0000256" key="7">
    <source>
        <dbReference type="ARBA" id="ARBA00022771"/>
    </source>
</evidence>
<dbReference type="GO" id="GO:0003677">
    <property type="term" value="F:DNA binding"/>
    <property type="evidence" value="ECO:0007669"/>
    <property type="project" value="InterPro"/>
</dbReference>
<evidence type="ECO:0000256" key="6">
    <source>
        <dbReference type="ARBA" id="ARBA00022737"/>
    </source>
</evidence>
<dbReference type="PROSITE" id="PS51011">
    <property type="entry name" value="ARID"/>
    <property type="match status" value="1"/>
</dbReference>
<dbReference type="SMART" id="SM00558">
    <property type="entry name" value="JmjC"/>
    <property type="match status" value="1"/>
</dbReference>
<evidence type="ECO:0000256" key="3">
    <source>
        <dbReference type="ARBA" id="ARBA00006801"/>
    </source>
</evidence>
<keyword evidence="10" id="KW-0223">Dioxygenase</keyword>
<evidence type="ECO:0000313" key="22">
    <source>
        <dbReference type="EMBL" id="RWS10381.1"/>
    </source>
</evidence>
<dbReference type="Pfam" id="PF02373">
    <property type="entry name" value="JmjC"/>
    <property type="match status" value="1"/>
</dbReference>
<evidence type="ECO:0000256" key="12">
    <source>
        <dbReference type="ARBA" id="ARBA00023004"/>
    </source>
</evidence>
<evidence type="ECO:0000256" key="11">
    <source>
        <dbReference type="ARBA" id="ARBA00023002"/>
    </source>
</evidence>
<dbReference type="Gene3D" id="1.10.150.60">
    <property type="entry name" value="ARID DNA-binding domain"/>
    <property type="match status" value="1"/>
</dbReference>
<keyword evidence="6" id="KW-0677">Repeat</keyword>
<dbReference type="Pfam" id="PF02375">
    <property type="entry name" value="JmjN"/>
    <property type="match status" value="1"/>
</dbReference>
<dbReference type="SUPFAM" id="SSF46774">
    <property type="entry name" value="ARID-like"/>
    <property type="match status" value="1"/>
</dbReference>
<dbReference type="EC" id="1.14.11.67" evidence="4"/>
<dbReference type="Pfam" id="PF01388">
    <property type="entry name" value="ARID"/>
    <property type="match status" value="1"/>
</dbReference>
<dbReference type="SMART" id="SM00545">
    <property type="entry name" value="JmjN"/>
    <property type="match status" value="1"/>
</dbReference>
<proteinExistence type="inferred from homology"/>
<dbReference type="InterPro" id="IPR011011">
    <property type="entry name" value="Znf_FYVE_PHD"/>
</dbReference>
<keyword evidence="12" id="KW-0408">Iron</keyword>
<feature type="domain" description="PHD-type" evidence="18">
    <location>
        <begin position="357"/>
        <end position="407"/>
    </location>
</feature>
<evidence type="ECO:0000256" key="14">
    <source>
        <dbReference type="ARBA" id="ARBA00048734"/>
    </source>
</evidence>
<evidence type="ECO:0000256" key="13">
    <source>
        <dbReference type="ARBA" id="ARBA00023242"/>
    </source>
</evidence>
<dbReference type="CDD" id="cd15610">
    <property type="entry name" value="PHD3_KDM5A_like"/>
    <property type="match status" value="1"/>
</dbReference>
<dbReference type="InterPro" id="IPR003349">
    <property type="entry name" value="JmjN"/>
</dbReference>
<keyword evidence="11" id="KW-0560">Oxidoreductase</keyword>
<dbReference type="GO" id="GO:0034647">
    <property type="term" value="F:histone H3K4me/H3K4me2/H3K4me3 demethylase activity"/>
    <property type="evidence" value="ECO:0007669"/>
    <property type="project" value="UniProtKB-EC"/>
</dbReference>
<evidence type="ECO:0000259" key="21">
    <source>
        <dbReference type="PROSITE" id="PS51184"/>
    </source>
</evidence>
<dbReference type="PROSITE" id="PS51183">
    <property type="entry name" value="JMJN"/>
    <property type="match status" value="1"/>
</dbReference>
<dbReference type="Pfam" id="PF08429">
    <property type="entry name" value="PLU-1"/>
    <property type="match status" value="1"/>
</dbReference>
<dbReference type="PANTHER" id="PTHR10694:SF33">
    <property type="entry name" value="LYSINE-SPECIFIC DEMETHYLASE 5"/>
    <property type="match status" value="1"/>
</dbReference>
<evidence type="ECO:0000256" key="15">
    <source>
        <dbReference type="PROSITE-ProRule" id="PRU00146"/>
    </source>
</evidence>
<evidence type="ECO:0000256" key="10">
    <source>
        <dbReference type="ARBA" id="ARBA00022964"/>
    </source>
</evidence>
<feature type="compositionally biased region" description="Basic and acidic residues" evidence="17">
    <location>
        <begin position="264"/>
        <end position="284"/>
    </location>
</feature>
<evidence type="ECO:0000256" key="4">
    <source>
        <dbReference type="ARBA" id="ARBA00012902"/>
    </source>
</evidence>
<dbReference type="SMART" id="SM00501">
    <property type="entry name" value="BRIGHT"/>
    <property type="match status" value="1"/>
</dbReference>
<dbReference type="OrthoDB" id="1678912at2759"/>
<keyword evidence="22" id="KW-0489">Methyltransferase</keyword>
<feature type="region of interest" description="Disordered" evidence="17">
    <location>
        <begin position="1636"/>
        <end position="1678"/>
    </location>
</feature>
<dbReference type="PROSITE" id="PS51184">
    <property type="entry name" value="JMJC"/>
    <property type="match status" value="1"/>
</dbReference>
<dbReference type="Pfam" id="PF21323">
    <property type="entry name" value="KDM5_C-hel"/>
    <property type="match status" value="1"/>
</dbReference>
<dbReference type="GO" id="GO:0000785">
    <property type="term" value="C:chromatin"/>
    <property type="evidence" value="ECO:0007669"/>
    <property type="project" value="TreeGrafter"/>
</dbReference>
<dbReference type="Proteomes" id="UP000285301">
    <property type="component" value="Unassembled WGS sequence"/>
</dbReference>
<dbReference type="Gene3D" id="2.60.120.650">
    <property type="entry name" value="Cupin"/>
    <property type="match status" value="2"/>
</dbReference>
<dbReference type="InterPro" id="IPR004198">
    <property type="entry name" value="Znf_C5HC2"/>
</dbReference>
<keyword evidence="13" id="KW-0539">Nucleus</keyword>
<dbReference type="FunFam" id="1.10.150.60:FF:000016">
    <property type="entry name" value="Putative Lysine-specific demethylase 5B"/>
    <property type="match status" value="1"/>
</dbReference>
<feature type="region of interest" description="Disordered" evidence="17">
    <location>
        <begin position="1519"/>
        <end position="1539"/>
    </location>
</feature>
<evidence type="ECO:0000256" key="5">
    <source>
        <dbReference type="ARBA" id="ARBA00022723"/>
    </source>
</evidence>
<evidence type="ECO:0000313" key="23">
    <source>
        <dbReference type="Proteomes" id="UP000285301"/>
    </source>
</evidence>
<dbReference type="Pfam" id="PF02928">
    <property type="entry name" value="zf-C5HC2"/>
    <property type="match status" value="1"/>
</dbReference>
<feature type="compositionally biased region" description="Basic and acidic residues" evidence="17">
    <location>
        <begin position="1645"/>
        <end position="1678"/>
    </location>
</feature>
<dbReference type="InterPro" id="IPR036431">
    <property type="entry name" value="ARID_dom_sf"/>
</dbReference>
<dbReference type="STRING" id="1965070.A0A443R533"/>
<comment type="similarity">
    <text evidence="3">Belongs to the JARID1 histone demethylase family.</text>
</comment>
<evidence type="ECO:0000259" key="19">
    <source>
        <dbReference type="PROSITE" id="PS51011"/>
    </source>
</evidence>
<keyword evidence="9" id="KW-0156">Chromatin regulator</keyword>
<dbReference type="Gene3D" id="3.30.40.10">
    <property type="entry name" value="Zinc/RING finger domain, C3HC4 (zinc finger)"/>
    <property type="match status" value="3"/>
</dbReference>
<dbReference type="GO" id="GO:0032259">
    <property type="term" value="P:methylation"/>
    <property type="evidence" value="ECO:0007669"/>
    <property type="project" value="UniProtKB-KW"/>
</dbReference>
<protein>
    <recommendedName>
        <fullName evidence="4">[histone H3]-trimethyl-L-lysine(4) demethylase</fullName>
        <ecNumber evidence="4">1.14.11.67</ecNumber>
    </recommendedName>
</protein>
<evidence type="ECO:0000256" key="16">
    <source>
        <dbReference type="SAM" id="Coils"/>
    </source>
</evidence>
<evidence type="ECO:0000259" key="20">
    <source>
        <dbReference type="PROSITE" id="PS51183"/>
    </source>
</evidence>
<keyword evidence="8" id="KW-0862">Zinc</keyword>
<dbReference type="Pfam" id="PF00628">
    <property type="entry name" value="PHD"/>
    <property type="match status" value="1"/>
</dbReference>
<keyword evidence="7 15" id="KW-0863">Zinc-finger</keyword>
<feature type="domain" description="JmjC" evidence="21">
    <location>
        <begin position="504"/>
        <end position="670"/>
    </location>
</feature>
<evidence type="ECO:0000256" key="17">
    <source>
        <dbReference type="SAM" id="MobiDB-lite"/>
    </source>
</evidence>
<dbReference type="PROSITE" id="PS50016">
    <property type="entry name" value="ZF_PHD_2"/>
    <property type="match status" value="1"/>
</dbReference>
<dbReference type="InterPro" id="IPR019786">
    <property type="entry name" value="Zinc_finger_PHD-type_CS"/>
</dbReference>
<dbReference type="PROSITE" id="PS01359">
    <property type="entry name" value="ZF_PHD_1"/>
    <property type="match status" value="2"/>
</dbReference>
<dbReference type="InterPro" id="IPR001606">
    <property type="entry name" value="ARID_dom"/>
</dbReference>
<evidence type="ECO:0000256" key="9">
    <source>
        <dbReference type="ARBA" id="ARBA00022853"/>
    </source>
</evidence>
<organism evidence="22 23">
    <name type="scientific">Dinothrombium tinctorium</name>
    <dbReference type="NCBI Taxonomy" id="1965070"/>
    <lineage>
        <taxon>Eukaryota</taxon>
        <taxon>Metazoa</taxon>
        <taxon>Ecdysozoa</taxon>
        <taxon>Arthropoda</taxon>
        <taxon>Chelicerata</taxon>
        <taxon>Arachnida</taxon>
        <taxon>Acari</taxon>
        <taxon>Acariformes</taxon>
        <taxon>Trombidiformes</taxon>
        <taxon>Prostigmata</taxon>
        <taxon>Anystina</taxon>
        <taxon>Parasitengona</taxon>
        <taxon>Trombidioidea</taxon>
        <taxon>Trombidiidae</taxon>
        <taxon>Dinothrombium</taxon>
    </lineage>
</organism>
<keyword evidence="5" id="KW-0479">Metal-binding</keyword>
<name>A0A443R533_9ACAR</name>
<evidence type="ECO:0000256" key="1">
    <source>
        <dbReference type="ARBA" id="ARBA00001954"/>
    </source>
</evidence>
<keyword evidence="16" id="KW-0175">Coiled coil</keyword>
<reference evidence="22 23" key="1">
    <citation type="journal article" date="2018" name="Gigascience">
        <title>Genomes of trombidid mites reveal novel predicted allergens and laterally-transferred genes associated with secondary metabolism.</title>
        <authorList>
            <person name="Dong X."/>
            <person name="Chaisiri K."/>
            <person name="Xia D."/>
            <person name="Armstrong S.D."/>
            <person name="Fang Y."/>
            <person name="Donnelly M.J."/>
            <person name="Kadowaki T."/>
            <person name="McGarry J.W."/>
            <person name="Darby A.C."/>
            <person name="Makepeace B.L."/>
        </authorList>
    </citation>
    <scope>NUCLEOTIDE SEQUENCE [LARGE SCALE GENOMIC DNA]</scope>
    <source>
        <strain evidence="22">UoL-WK</strain>
    </source>
</reference>
<dbReference type="InterPro" id="IPR048615">
    <property type="entry name" value="KDM5_C-hel"/>
</dbReference>
<evidence type="ECO:0000256" key="8">
    <source>
        <dbReference type="ARBA" id="ARBA00022833"/>
    </source>
</evidence>
<dbReference type="SUPFAM" id="SSF51197">
    <property type="entry name" value="Clavaminate synthase-like"/>
    <property type="match status" value="1"/>
</dbReference>
<feature type="domain" description="ARID" evidence="19">
    <location>
        <begin position="145"/>
        <end position="233"/>
    </location>
</feature>
<dbReference type="GO" id="GO:0008270">
    <property type="term" value="F:zinc ion binding"/>
    <property type="evidence" value="ECO:0007669"/>
    <property type="project" value="UniProtKB-KW"/>
</dbReference>
<evidence type="ECO:0000259" key="18">
    <source>
        <dbReference type="PROSITE" id="PS50016"/>
    </source>
</evidence>
<dbReference type="InterPro" id="IPR013083">
    <property type="entry name" value="Znf_RING/FYVE/PHD"/>
</dbReference>
<dbReference type="InterPro" id="IPR001965">
    <property type="entry name" value="Znf_PHD"/>
</dbReference>
<comment type="subcellular location">
    <subcellularLocation>
        <location evidence="2">Nucleus</location>
    </subcellularLocation>
</comment>
<dbReference type="InterPro" id="IPR003347">
    <property type="entry name" value="JmjC_dom"/>
</dbReference>
<comment type="caution">
    <text evidence="22">The sequence shown here is derived from an EMBL/GenBank/DDBJ whole genome shotgun (WGS) entry which is preliminary data.</text>
</comment>
<sequence>MSVTISSKEGAVFNSPTLRNKSSIGSNGAVVLSTTDSSESEFQPPAEAPVFRPTLEEFLKGPLDYIQQIRPFAEPYGICKIIPPSVSLLTYIPIASLLFIGEITIHCCIFLSNAFPTFQPPFAVDIEQFRFTPRVQRLNELEAQTRVKLNFLEQVLKYWDLQGASLKIPTVEKKLLDIHALHKAVEEEGGFESCTRDRKWSRVAMRMGFNRTIASLLRQHYERILYPYDVFLSGATIGPDVDESNNESKSDLNNDKSAAFAEETDAKKLKSEDNGGDACKKENGATDQDNGNVYEGRRLRNFPRAFTRRMQCEQNSSYNSKVNFQSKELKKLQVYGAGPKMPGFSSSTDEDSEDSVATVCVSCGEDQLQNQLLKCAGCNNLYHLFCLIPPLNDVPKGIWNCPRCVAYLVQSQPQPFTHEFGFVQSQREYTLSEFGEMADQFKRDYFRMPPHAVPLSVVEKEFWRLVSSIEDTVTVEYGADLHTNDFGSGFPTKNTPNLLQSDYEYIDHAWNLNNLPVVEGSVFKYINTNISGMIIPWMYVGMCFSTFCWHNEDHWSYSINYLHWGEAKSWYGVPGKDADTFENAMKQAAPELFESQPDLLHQLVTICNPMLLQQLGVPIYRTNQQAGEFVVTFPRAYHAGFNQGLNFAEAVNFAPADWLDIGRTCMAHYSLLHRYPVFSHDELVCKMASNPDIIDIDIAAATYDDMVKMVESERKMRLKLLEWGITSSKRVTFELMPDDERQCEVCRTTCFLSALTCTCSEEKLVCIIHANSLCKKCEPKDFTLRFRYTLDELPIMLNKIHQRTLDHEKWVENVKHCFELKDEEKVFLCDLKALADEASKKRYPLNSKTYLNLKSTIDEVEKASKAARELLEQQAKMDDALNLKKVKQEFQETVSSARLKKKAEKEKEEPTSAKLRTITTRATQKAEKEVNEKLTLEELSMFYEEIESYPCKIPESEAIKEIFNRCIEISKRIMSVLKCCSGDTSEDEELLNSKYLEKVISDAESIAVVSFGKQLEKIKCKLDEVRWLEDCDSLWENHDSKEKSNSLIDLAVIKNLISIGLTLTFTSDSVRSTLMNLQKIVEDANKWLDKSKALLSINDVEVNEISENINDNLKGRNPLKKFEALLAEADSNPILEHIDLNPNYQKIVEIVSKGKAWTSKVNEIFETQKSKGNTADPGPMVDLLEKLVNEGNKIGCQLDNMPHLISTLTAVNSWRERLFKTFSRKNSIYSLLHILIPRAAHSFPSSFNVNNYSARILYQQLKKIFSQAKDSRKCTWFEKQLGGDLNKENISTVYRNAIENEINTLRNISELNLQRNSELVPLEINLPKNDDNEEEENMTVETKARKFCFCGKPAADWMIQCQICHDWFHTNCVQSYISSMTPTGKARKQQQAAQLKDHSSLEKHNFICTLCCRGRRPQLESVKYLLSSLHKIPARVFEGELLHCLLQRAVSFQEKVKKELFSRQDLLRGYEKVLTTCSSNKSQALKTKSQTCINIHNEQSSLSAPLSPPLNVIPKESLSSPARDESLQSPSKNKRKSPLILRGELNDEPLVELTEESRKILYELLWEGNLLEISLDEIHYLWNIWLLTNPSLKVAVFIDPSSSSPLSTMFVNTFSSLTCKRKLLCEESYEQQQSENGSAIKKRKSDCGGKRKEKNSSAKEKIDRRKGGRKGRNDKDSNKTEYDLCSMGDKCLKPNGAEVDWVFCEGPCQGWFHQLCAGIQSPEEIVNLEKYYCVVCRCSSSETVS</sequence>
<dbReference type="GO" id="GO:0006355">
    <property type="term" value="P:regulation of DNA-templated transcription"/>
    <property type="evidence" value="ECO:0007669"/>
    <property type="project" value="TreeGrafter"/>
</dbReference>
<dbReference type="InterPro" id="IPR013637">
    <property type="entry name" value="Lys_sp_deMease-like_dom"/>
</dbReference>
<feature type="coiled-coil region" evidence="16">
    <location>
        <begin position="853"/>
        <end position="907"/>
    </location>
</feature>
<dbReference type="GO" id="GO:0005634">
    <property type="term" value="C:nucleus"/>
    <property type="evidence" value="ECO:0007669"/>
    <property type="project" value="UniProtKB-SubCell"/>
</dbReference>
<gene>
    <name evidence="22" type="ORF">B4U79_06872</name>
</gene>
<dbReference type="InterPro" id="IPR019787">
    <property type="entry name" value="Znf_PHD-finger"/>
</dbReference>